<reference evidence="2" key="1">
    <citation type="submission" date="2016-10" db="EMBL/GenBank/DDBJ databases">
        <authorList>
            <person name="de Groot N.N."/>
        </authorList>
    </citation>
    <scope>NUCLEOTIDE SEQUENCE</scope>
</reference>
<name>A0A1W1CQM0_9ZZZZ</name>
<keyword evidence="1" id="KW-0812">Transmembrane</keyword>
<keyword evidence="1" id="KW-1133">Transmembrane helix</keyword>
<feature type="transmembrane region" description="Helical" evidence="1">
    <location>
        <begin position="150"/>
        <end position="171"/>
    </location>
</feature>
<dbReference type="AlphaFoldDB" id="A0A1W1CQM0"/>
<dbReference type="EMBL" id="FPHI01000040">
    <property type="protein sequence ID" value="SFV68074.1"/>
    <property type="molecule type" value="Genomic_DNA"/>
</dbReference>
<gene>
    <name evidence="2" type="ORF">MNB_SV-3-1254</name>
</gene>
<accession>A0A1W1CQM0</accession>
<proteinExistence type="predicted"/>
<organism evidence="2">
    <name type="scientific">hydrothermal vent metagenome</name>
    <dbReference type="NCBI Taxonomy" id="652676"/>
    <lineage>
        <taxon>unclassified sequences</taxon>
        <taxon>metagenomes</taxon>
        <taxon>ecological metagenomes</taxon>
    </lineage>
</organism>
<keyword evidence="1" id="KW-0472">Membrane</keyword>
<evidence type="ECO:0000256" key="1">
    <source>
        <dbReference type="SAM" id="Phobius"/>
    </source>
</evidence>
<feature type="transmembrane region" description="Helical" evidence="1">
    <location>
        <begin position="7"/>
        <end position="27"/>
    </location>
</feature>
<feature type="transmembrane region" description="Helical" evidence="1">
    <location>
        <begin position="33"/>
        <end position="50"/>
    </location>
</feature>
<evidence type="ECO:0000313" key="2">
    <source>
        <dbReference type="EMBL" id="SFV68074.1"/>
    </source>
</evidence>
<protein>
    <submittedName>
        <fullName evidence="2">Uncharacterized protein</fullName>
    </submittedName>
</protein>
<sequence length="183" mass="20901">MNKLTLQILKALVITDSVVIFLSIIFFDIKVIWNTQIGFLSASLVMLASMKSYKKMVDARVENNIITIDDTRDTIDKLEDVHDLYSEEIVAEENIDIRDAIKDEKARMKKNRRSLGETLRDTKAALSLNRIGAYVVLILGFFYLNRHGYLMTPAYILALSIPMLVVVFVLLSNKETQTQDLLQ</sequence>
<feature type="transmembrane region" description="Helical" evidence="1">
    <location>
        <begin position="124"/>
        <end position="144"/>
    </location>
</feature>